<reference evidence="1 2" key="1">
    <citation type="journal article" date="2020" name="Microbiol. Resour. Announc.">
        <title>Complete genome sequence of Pseudomonas otitidis strain MrB4, isolated from Lake Biwa in Japan.</title>
        <authorList>
            <person name="Miyazaki K."/>
            <person name="Hase E."/>
            <person name="Maruya T."/>
        </authorList>
    </citation>
    <scope>NUCLEOTIDE SEQUENCE [LARGE SCALE GENOMIC DNA]</scope>
    <source>
        <strain evidence="1 2">MrB4</strain>
    </source>
</reference>
<gene>
    <name evidence="1" type="ORF">PtoMrB4_03360</name>
</gene>
<organism evidence="1 2">
    <name type="scientific">Metapseudomonas otitidis</name>
    <dbReference type="NCBI Taxonomy" id="319939"/>
    <lineage>
        <taxon>Bacteria</taxon>
        <taxon>Pseudomonadati</taxon>
        <taxon>Pseudomonadota</taxon>
        <taxon>Gammaproteobacteria</taxon>
        <taxon>Pseudomonadales</taxon>
        <taxon>Pseudomonadaceae</taxon>
        <taxon>Metapseudomonas</taxon>
    </lineage>
</organism>
<dbReference type="EMBL" id="AP022642">
    <property type="protein sequence ID" value="BCA26359.1"/>
    <property type="molecule type" value="Genomic_DNA"/>
</dbReference>
<evidence type="ECO:0000313" key="2">
    <source>
        <dbReference type="Proteomes" id="UP000501237"/>
    </source>
</evidence>
<sequence>MPGFLFPLLFIRSLPDLMQNLKLEFEENAVEFYIASLARGILEGIKSGALTAETGIWSLGRPVLRNALATTSISTELMEVLEDFDELDALAELGIDPQPTLQRMIDALDRCQRSTDNRETSLIIRAFSAP</sequence>
<name>A0A679GEY0_9GAMM</name>
<dbReference type="AlphaFoldDB" id="A0A679GEY0"/>
<proteinExistence type="predicted"/>
<evidence type="ECO:0000313" key="1">
    <source>
        <dbReference type="EMBL" id="BCA26359.1"/>
    </source>
</evidence>
<accession>A0A679GEY0</accession>
<dbReference type="KEGG" id="poj:PtoMrB4_03360"/>
<protein>
    <submittedName>
        <fullName evidence="1">Uncharacterized protein</fullName>
    </submittedName>
</protein>
<dbReference type="Proteomes" id="UP000501237">
    <property type="component" value="Chromosome"/>
</dbReference>